<dbReference type="eggNOG" id="ENOG502RQ07">
    <property type="taxonomic scope" value="Eukaryota"/>
</dbReference>
<dbReference type="HOGENOM" id="CLU_1053656_0_0_1"/>
<dbReference type="AlphaFoldDB" id="C5G050"/>
<dbReference type="Proteomes" id="UP000002035">
    <property type="component" value="Unassembled WGS sequence"/>
</dbReference>
<evidence type="ECO:0000313" key="1">
    <source>
        <dbReference type="EMBL" id="EEQ35503.1"/>
    </source>
</evidence>
<evidence type="ECO:0000313" key="2">
    <source>
        <dbReference type="Proteomes" id="UP000002035"/>
    </source>
</evidence>
<reference evidence="2" key="1">
    <citation type="journal article" date="2012" name="MBio">
        <title>Comparative genome analysis of Trichophyton rubrum and related dermatophytes reveals candidate genes involved in infection.</title>
        <authorList>
            <person name="Martinez D.A."/>
            <person name="Oliver B.G."/>
            <person name="Graeser Y."/>
            <person name="Goldberg J.M."/>
            <person name="Li W."/>
            <person name="Martinez-Rossi N.M."/>
            <person name="Monod M."/>
            <person name="Shelest E."/>
            <person name="Barton R.C."/>
            <person name="Birch E."/>
            <person name="Brakhage A.A."/>
            <person name="Chen Z."/>
            <person name="Gurr S.J."/>
            <person name="Heiman D."/>
            <person name="Heitman J."/>
            <person name="Kosti I."/>
            <person name="Rossi A."/>
            <person name="Saif S."/>
            <person name="Samalova M."/>
            <person name="Saunders C.W."/>
            <person name="Shea T."/>
            <person name="Summerbell R.C."/>
            <person name="Xu J."/>
            <person name="Young S."/>
            <person name="Zeng Q."/>
            <person name="Birren B.W."/>
            <person name="Cuomo C.A."/>
            <person name="White T.C."/>
        </authorList>
    </citation>
    <scope>NUCLEOTIDE SEQUENCE [LARGE SCALE GENOMIC DNA]</scope>
    <source>
        <strain evidence="2">ATCC MYA-4605 / CBS 113480</strain>
    </source>
</reference>
<organism evidence="1 2">
    <name type="scientific">Arthroderma otae (strain ATCC MYA-4605 / CBS 113480)</name>
    <name type="common">Microsporum canis</name>
    <dbReference type="NCBI Taxonomy" id="554155"/>
    <lineage>
        <taxon>Eukaryota</taxon>
        <taxon>Fungi</taxon>
        <taxon>Dikarya</taxon>
        <taxon>Ascomycota</taxon>
        <taxon>Pezizomycotina</taxon>
        <taxon>Eurotiomycetes</taxon>
        <taxon>Eurotiomycetidae</taxon>
        <taxon>Onygenales</taxon>
        <taxon>Arthrodermataceae</taxon>
        <taxon>Microsporum</taxon>
    </lineage>
</organism>
<dbReference type="RefSeq" id="XP_002843239.1">
    <property type="nucleotide sequence ID" value="XM_002843193.1"/>
</dbReference>
<sequence length="264" mass="29626">MPVPLFSPCISVLAQSIQDMVLTAAYRKWLAAGLCLIGAYFLTAYLNNPESRYALQPLLHRWQRAPVALDDATGEVECTINENHLLAYYRLAFTRSGPSLEARPSEKAGGGAWKKFDANAPELDYIGLNRFEEIILWQRPADEDEFAHKLRLIGAIWRPLAPDEGGCGSRDECGCDCDCDITGTQDSVTARRRWLAWPSSGGLWAFEASQCERWTRDDVRKLAGMWRVAVTMDEAAQLLKDMGRAVFYKNPADYPPLADLYNTI</sequence>
<keyword evidence="2" id="KW-1185">Reference proteome</keyword>
<proteinExistence type="predicted"/>
<dbReference type="OrthoDB" id="4173465at2759"/>
<dbReference type="VEuPathDB" id="FungiDB:MCYG_08322"/>
<gene>
    <name evidence="1" type="ORF">MCYG_08322</name>
</gene>
<dbReference type="GeneID" id="9226226"/>
<dbReference type="OMA" id="IGAIWRP"/>
<accession>C5G050</accession>
<protein>
    <submittedName>
        <fullName evidence="1">Uncharacterized protein</fullName>
    </submittedName>
</protein>
<name>C5G050_ARTOC</name>
<dbReference type="EMBL" id="DS995708">
    <property type="protein sequence ID" value="EEQ35503.1"/>
    <property type="molecule type" value="Genomic_DNA"/>
</dbReference>
<dbReference type="STRING" id="554155.C5G050"/>